<dbReference type="InterPro" id="IPR005150">
    <property type="entry name" value="Cellulose_synth"/>
</dbReference>
<reference evidence="11" key="1">
    <citation type="submission" date="2020-06" db="EMBL/GenBank/DDBJ databases">
        <authorList>
            <person name="Li T."/>
            <person name="Hu X."/>
            <person name="Zhang T."/>
            <person name="Song X."/>
            <person name="Zhang H."/>
            <person name="Dai N."/>
            <person name="Sheng W."/>
            <person name="Hou X."/>
            <person name="Wei L."/>
        </authorList>
    </citation>
    <scope>NUCLEOTIDE SEQUENCE</scope>
    <source>
        <strain evidence="11">G02</strain>
        <tissue evidence="11">Leaf</tissue>
    </source>
</reference>
<evidence type="ECO:0000256" key="5">
    <source>
        <dbReference type="ARBA" id="ARBA00022989"/>
    </source>
</evidence>
<feature type="compositionally biased region" description="Basic and acidic residues" evidence="9">
    <location>
        <begin position="311"/>
        <end position="332"/>
    </location>
</feature>
<feature type="region of interest" description="Disordered" evidence="9">
    <location>
        <begin position="304"/>
        <end position="341"/>
    </location>
</feature>
<dbReference type="GO" id="GO:0030244">
    <property type="term" value="P:cellulose biosynthetic process"/>
    <property type="evidence" value="ECO:0007669"/>
    <property type="project" value="InterPro"/>
</dbReference>
<evidence type="ECO:0000313" key="11">
    <source>
        <dbReference type="EMBL" id="KAL0414384.1"/>
    </source>
</evidence>
<feature type="transmembrane region" description="Helical" evidence="10">
    <location>
        <begin position="20"/>
        <end position="39"/>
    </location>
</feature>
<dbReference type="PANTHER" id="PTHR13301">
    <property type="entry name" value="X-BOX TRANSCRIPTION FACTOR-RELATED"/>
    <property type="match status" value="1"/>
</dbReference>
<reference evidence="11" key="2">
    <citation type="journal article" date="2024" name="Plant">
        <title>Genomic evolution and insights into agronomic trait innovations of Sesamum species.</title>
        <authorList>
            <person name="Miao H."/>
            <person name="Wang L."/>
            <person name="Qu L."/>
            <person name="Liu H."/>
            <person name="Sun Y."/>
            <person name="Le M."/>
            <person name="Wang Q."/>
            <person name="Wei S."/>
            <person name="Zheng Y."/>
            <person name="Lin W."/>
            <person name="Duan Y."/>
            <person name="Cao H."/>
            <person name="Xiong S."/>
            <person name="Wang X."/>
            <person name="Wei L."/>
            <person name="Li C."/>
            <person name="Ma Q."/>
            <person name="Ju M."/>
            <person name="Zhao R."/>
            <person name="Li G."/>
            <person name="Mu C."/>
            <person name="Tian Q."/>
            <person name="Mei H."/>
            <person name="Zhang T."/>
            <person name="Gao T."/>
            <person name="Zhang H."/>
        </authorList>
    </citation>
    <scope>NUCLEOTIDE SEQUENCE</scope>
    <source>
        <strain evidence="11">G02</strain>
    </source>
</reference>
<keyword evidence="3" id="KW-0808">Transferase</keyword>
<name>A0AAW2UAU1_SESRA</name>
<dbReference type="GO" id="GO:0012505">
    <property type="term" value="C:endomembrane system"/>
    <property type="evidence" value="ECO:0007669"/>
    <property type="project" value="UniProtKB-SubCell"/>
</dbReference>
<keyword evidence="7" id="KW-0961">Cell wall biogenesis/degradation</keyword>
<gene>
    <name evidence="11" type="ORF">Sradi_1640100</name>
</gene>
<feature type="region of interest" description="Disordered" evidence="9">
    <location>
        <begin position="261"/>
        <end position="287"/>
    </location>
</feature>
<organism evidence="11">
    <name type="scientific">Sesamum radiatum</name>
    <name type="common">Black benniseed</name>
    <dbReference type="NCBI Taxonomy" id="300843"/>
    <lineage>
        <taxon>Eukaryota</taxon>
        <taxon>Viridiplantae</taxon>
        <taxon>Streptophyta</taxon>
        <taxon>Embryophyta</taxon>
        <taxon>Tracheophyta</taxon>
        <taxon>Spermatophyta</taxon>
        <taxon>Magnoliopsida</taxon>
        <taxon>eudicotyledons</taxon>
        <taxon>Gunneridae</taxon>
        <taxon>Pentapetalae</taxon>
        <taxon>asterids</taxon>
        <taxon>lamiids</taxon>
        <taxon>Lamiales</taxon>
        <taxon>Pedaliaceae</taxon>
        <taxon>Sesamum</taxon>
    </lineage>
</organism>
<accession>A0AAW2UAU1</accession>
<comment type="caution">
    <text evidence="11">The sequence shown here is derived from an EMBL/GenBank/DDBJ whole genome shotgun (WGS) entry which is preliminary data.</text>
</comment>
<protein>
    <submittedName>
        <fullName evidence="11">Cellulose synthase-like protein G3</fullName>
    </submittedName>
</protein>
<evidence type="ECO:0000256" key="2">
    <source>
        <dbReference type="ARBA" id="ARBA00022676"/>
    </source>
</evidence>
<evidence type="ECO:0000256" key="6">
    <source>
        <dbReference type="ARBA" id="ARBA00023136"/>
    </source>
</evidence>
<dbReference type="Pfam" id="PF03552">
    <property type="entry name" value="Cellulose_synt"/>
    <property type="match status" value="1"/>
</dbReference>
<evidence type="ECO:0000256" key="10">
    <source>
        <dbReference type="SAM" id="Phobius"/>
    </source>
</evidence>
<evidence type="ECO:0000256" key="1">
    <source>
        <dbReference type="ARBA" id="ARBA00004127"/>
    </source>
</evidence>
<proteinExistence type="predicted"/>
<dbReference type="EMBL" id="JACGWJ010000006">
    <property type="protein sequence ID" value="KAL0414384.1"/>
    <property type="molecule type" value="Genomic_DNA"/>
</dbReference>
<dbReference type="GO" id="GO:0071555">
    <property type="term" value="P:cell wall organization"/>
    <property type="evidence" value="ECO:0007669"/>
    <property type="project" value="UniProtKB-KW"/>
</dbReference>
<evidence type="ECO:0000256" key="8">
    <source>
        <dbReference type="PIRSR" id="PIRSR605150-2"/>
    </source>
</evidence>
<feature type="binding site" evidence="8">
    <location>
        <position position="112"/>
    </location>
    <ligand>
        <name>UDP-alpha-D-glucose</name>
        <dbReference type="ChEBI" id="CHEBI:58885"/>
    </ligand>
</feature>
<keyword evidence="4 10" id="KW-0812">Transmembrane</keyword>
<feature type="transmembrane region" description="Helical" evidence="10">
    <location>
        <begin position="59"/>
        <end position="78"/>
    </location>
</feature>
<dbReference type="AlphaFoldDB" id="A0AAW2UAU1"/>
<dbReference type="Gene3D" id="3.90.550.10">
    <property type="entry name" value="Spore Coat Polysaccharide Biosynthesis Protein SpsA, Chain A"/>
    <property type="match status" value="1"/>
</dbReference>
<feature type="binding site" evidence="8">
    <location>
        <position position="142"/>
    </location>
    <ligand>
        <name>UDP-alpha-D-glucose</name>
        <dbReference type="ChEBI" id="CHEBI:58885"/>
    </ligand>
</feature>
<sequence length="341" mass="39413">MEKNTRFPLHHCHVMKTDLIINRLYMFFLGTALLGLFYYRTTTLSHIIKTRDSPLVPHLLVFISELLFTFLWVLHQAYRWRPITRTVYPDRLPGDDKFPPVDVFICTADPSKEPPLGVMNTVISAMALDYPPDKLAVYLSDDGGSYVTLHAVREAWKFSKWWFPFCRKYELKTRCPGAYFSAEESRDDRFISCSEFLAEEKEIEKKYNEFKESLEKNSVNASSSVSRDHAPIIEVAVNIQMFRALVKHWIGSDMQCSSVVAPKRNGQRNRNPKIAQHKRNPEQFADRRSHTTILGFGGRPRNGGLFLGFPRNERGPKKHTIAIERRESRQEAQEASENALS</sequence>
<evidence type="ECO:0000256" key="7">
    <source>
        <dbReference type="ARBA" id="ARBA00023316"/>
    </source>
</evidence>
<feature type="binding site" evidence="8">
    <location>
        <position position="113"/>
    </location>
    <ligand>
        <name>UDP-alpha-D-glucose</name>
        <dbReference type="ChEBI" id="CHEBI:58885"/>
    </ligand>
</feature>
<keyword evidence="6 10" id="KW-0472">Membrane</keyword>
<evidence type="ECO:0000256" key="3">
    <source>
        <dbReference type="ARBA" id="ARBA00022679"/>
    </source>
</evidence>
<dbReference type="GO" id="GO:0016760">
    <property type="term" value="F:cellulose synthase (UDP-forming) activity"/>
    <property type="evidence" value="ECO:0007669"/>
    <property type="project" value="InterPro"/>
</dbReference>
<evidence type="ECO:0000256" key="9">
    <source>
        <dbReference type="SAM" id="MobiDB-lite"/>
    </source>
</evidence>
<evidence type="ECO:0000256" key="4">
    <source>
        <dbReference type="ARBA" id="ARBA00022692"/>
    </source>
</evidence>
<comment type="subcellular location">
    <subcellularLocation>
        <location evidence="1">Endomembrane system</location>
        <topology evidence="1">Multi-pass membrane protein</topology>
    </subcellularLocation>
</comment>
<dbReference type="InterPro" id="IPR029044">
    <property type="entry name" value="Nucleotide-diphossugar_trans"/>
</dbReference>
<keyword evidence="5 10" id="KW-1133">Transmembrane helix</keyword>
<dbReference type="FunFam" id="3.90.550.10:FF:000194">
    <property type="entry name" value="Cellulose synthase-like protein G2 isoform A"/>
    <property type="match status" value="1"/>
</dbReference>
<feature type="compositionally biased region" description="Basic residues" evidence="9">
    <location>
        <begin position="265"/>
        <end position="278"/>
    </location>
</feature>
<dbReference type="GO" id="GO:0016020">
    <property type="term" value="C:membrane"/>
    <property type="evidence" value="ECO:0007669"/>
    <property type="project" value="InterPro"/>
</dbReference>
<keyword evidence="2" id="KW-0328">Glycosyltransferase</keyword>